<dbReference type="GO" id="GO:0005737">
    <property type="term" value="C:cytoplasm"/>
    <property type="evidence" value="ECO:0007669"/>
    <property type="project" value="TreeGrafter"/>
</dbReference>
<evidence type="ECO:0000313" key="3">
    <source>
        <dbReference type="Proteomes" id="UP000245507"/>
    </source>
</evidence>
<dbReference type="Proteomes" id="UP000245507">
    <property type="component" value="Unassembled WGS sequence"/>
</dbReference>
<dbReference type="CDD" id="cd07067">
    <property type="entry name" value="HP_PGM_like"/>
    <property type="match status" value="1"/>
</dbReference>
<dbReference type="InterPro" id="IPR029033">
    <property type="entry name" value="His_PPase_superfam"/>
</dbReference>
<dbReference type="AlphaFoldDB" id="A0A316TFJ4"/>
<evidence type="ECO:0008006" key="4">
    <source>
        <dbReference type="Google" id="ProtNLM"/>
    </source>
</evidence>
<sequence>MATPDTVVHLVRHGEVHNPDGILYGRRDGFHLSDLGRQMAEKTAASLASRDITVVRSSPLERARETAAPLAEKLGLEIGIDERVIESTNRFEGLTFGRGTNALRNPLLWRYLYNPFKPSWGEPYRQIVERMMAAVHDVRREATGHEGAIVSHQLPIWTTRLHVERRSFLHDPRRRQCTLCSVTSFHFTEERLTQVSYHEPAIDLIPKSDRSAPFSAGDAPVDKRPEGALDDDGEPGP</sequence>
<dbReference type="OrthoDB" id="3215466at2"/>
<organism evidence="2 3">
    <name type="scientific">Nocardioides silvaticus</name>
    <dbReference type="NCBI Taxonomy" id="2201891"/>
    <lineage>
        <taxon>Bacteria</taxon>
        <taxon>Bacillati</taxon>
        <taxon>Actinomycetota</taxon>
        <taxon>Actinomycetes</taxon>
        <taxon>Propionibacteriales</taxon>
        <taxon>Nocardioidaceae</taxon>
        <taxon>Nocardioides</taxon>
    </lineage>
</organism>
<evidence type="ECO:0000313" key="2">
    <source>
        <dbReference type="EMBL" id="PWN01949.1"/>
    </source>
</evidence>
<comment type="caution">
    <text evidence="2">The sequence shown here is derived from an EMBL/GenBank/DDBJ whole genome shotgun (WGS) entry which is preliminary data.</text>
</comment>
<dbReference type="SMART" id="SM00855">
    <property type="entry name" value="PGAM"/>
    <property type="match status" value="1"/>
</dbReference>
<dbReference type="RefSeq" id="WP_109695371.1">
    <property type="nucleotide sequence ID" value="NZ_QGDD01000007.1"/>
</dbReference>
<gene>
    <name evidence="2" type="ORF">DJ010_15505</name>
</gene>
<evidence type="ECO:0000256" key="1">
    <source>
        <dbReference type="SAM" id="MobiDB-lite"/>
    </source>
</evidence>
<dbReference type="EMBL" id="QGDD01000007">
    <property type="protein sequence ID" value="PWN01949.1"/>
    <property type="molecule type" value="Genomic_DNA"/>
</dbReference>
<dbReference type="InterPro" id="IPR050275">
    <property type="entry name" value="PGM_Phosphatase"/>
</dbReference>
<dbReference type="PANTHER" id="PTHR48100">
    <property type="entry name" value="BROAD-SPECIFICITY PHOSPHATASE YOR283W-RELATED"/>
    <property type="match status" value="1"/>
</dbReference>
<name>A0A316TFJ4_9ACTN</name>
<keyword evidence="3" id="KW-1185">Reference proteome</keyword>
<protein>
    <recommendedName>
        <fullName evidence="4">Histidine phosphatase family protein</fullName>
    </recommendedName>
</protein>
<accession>A0A316TFJ4</accession>
<dbReference type="InterPro" id="IPR013078">
    <property type="entry name" value="His_Pase_superF_clade-1"/>
</dbReference>
<proteinExistence type="predicted"/>
<dbReference type="GO" id="GO:0016791">
    <property type="term" value="F:phosphatase activity"/>
    <property type="evidence" value="ECO:0007669"/>
    <property type="project" value="TreeGrafter"/>
</dbReference>
<reference evidence="2 3" key="1">
    <citation type="submission" date="2018-05" db="EMBL/GenBank/DDBJ databases">
        <title>Nocardioides silvaticus genome.</title>
        <authorList>
            <person name="Li C."/>
            <person name="Wang G."/>
        </authorList>
    </citation>
    <scope>NUCLEOTIDE SEQUENCE [LARGE SCALE GENOMIC DNA]</scope>
    <source>
        <strain evidence="2 3">CCTCC AB 2018079</strain>
    </source>
</reference>
<dbReference type="Gene3D" id="3.40.50.1240">
    <property type="entry name" value="Phosphoglycerate mutase-like"/>
    <property type="match status" value="1"/>
</dbReference>
<feature type="compositionally biased region" description="Acidic residues" evidence="1">
    <location>
        <begin position="228"/>
        <end position="237"/>
    </location>
</feature>
<feature type="region of interest" description="Disordered" evidence="1">
    <location>
        <begin position="207"/>
        <end position="237"/>
    </location>
</feature>
<dbReference type="PANTHER" id="PTHR48100:SF51">
    <property type="entry name" value="PHOSPHOGLYCERATE MUTASE"/>
    <property type="match status" value="1"/>
</dbReference>
<dbReference type="Pfam" id="PF00300">
    <property type="entry name" value="His_Phos_1"/>
    <property type="match status" value="1"/>
</dbReference>
<dbReference type="SUPFAM" id="SSF53254">
    <property type="entry name" value="Phosphoglycerate mutase-like"/>
    <property type="match status" value="1"/>
</dbReference>